<keyword evidence="2" id="KW-1185">Reference proteome</keyword>
<sequence>MENSTIKRQELYDLVWKESITSLAKKYALTSHGLKSICKNSNIPLPQNGYWSKVKFNKPVVIEKLPEDSSFSQLIELTSSVKEDTISYERSPYTILIQEIENDPNAPVIVSDNLTKPDILIQNTQEIYRKQKKERFYRDDKVDYVAINVDDANLARALRIMDAFIKLLRYRGHSFRRDRNNFGPHIVIKDVEFSFYLREVQKRIPADKLHYSSTYLPTGKLVLKIGQSITAVEWKDGSVKLENQLVKIVAKLELLAEKEILWREECRIAAIQRAEEERIKKEFLARKDKEIIKIKKLFSDAEKFEKATVYRRFIKATEQKAIEENNVTSVLKDWIKWANEKADWFDPFTKREDELLNENDKEELHKPKQQNNYYR</sequence>
<dbReference type="Proteomes" id="UP000236737">
    <property type="component" value="Unassembled WGS sequence"/>
</dbReference>
<reference evidence="2" key="1">
    <citation type="submission" date="2016-10" db="EMBL/GenBank/DDBJ databases">
        <authorList>
            <person name="Varghese N."/>
            <person name="Submissions S."/>
        </authorList>
    </citation>
    <scope>NUCLEOTIDE SEQUENCE [LARGE SCALE GENOMIC DNA]</scope>
    <source>
        <strain evidence="2">CGMCC 1.9230</strain>
    </source>
</reference>
<proteinExistence type="predicted"/>
<dbReference type="RefSeq" id="WP_104000860.1">
    <property type="nucleotide sequence ID" value="NZ_FNVP01000016.1"/>
</dbReference>
<accession>A0A1H6AHV5</accession>
<protein>
    <submittedName>
        <fullName evidence="1">Uncharacterized protein</fullName>
    </submittedName>
</protein>
<evidence type="ECO:0000313" key="2">
    <source>
        <dbReference type="Proteomes" id="UP000236737"/>
    </source>
</evidence>
<name>A0A1H6AHV5_9FLAO</name>
<evidence type="ECO:0000313" key="1">
    <source>
        <dbReference type="EMBL" id="SEG47734.1"/>
    </source>
</evidence>
<dbReference type="OrthoDB" id="9777694at2"/>
<gene>
    <name evidence="1" type="ORF">SAMN04488130_11610</name>
</gene>
<dbReference type="AlphaFoldDB" id="A0A1H6AHV5"/>
<dbReference type="EMBL" id="FNVP01000016">
    <property type="protein sequence ID" value="SEG47734.1"/>
    <property type="molecule type" value="Genomic_DNA"/>
</dbReference>
<organism evidence="1 2">
    <name type="scientific">Flavobacterium urumqiense</name>
    <dbReference type="NCBI Taxonomy" id="935224"/>
    <lineage>
        <taxon>Bacteria</taxon>
        <taxon>Pseudomonadati</taxon>
        <taxon>Bacteroidota</taxon>
        <taxon>Flavobacteriia</taxon>
        <taxon>Flavobacteriales</taxon>
        <taxon>Flavobacteriaceae</taxon>
        <taxon>Flavobacterium</taxon>
    </lineage>
</organism>